<keyword evidence="1" id="KW-0812">Transmembrane</keyword>
<dbReference type="eggNOG" id="ENOG50330QP">
    <property type="taxonomic scope" value="Bacteria"/>
</dbReference>
<dbReference type="Pfam" id="PF13273">
    <property type="entry name" value="DUF4064"/>
    <property type="match status" value="1"/>
</dbReference>
<protein>
    <recommendedName>
        <fullName evidence="2">DUF4064 domain-containing protein</fullName>
    </recommendedName>
</protein>
<gene>
    <name evidence="3" type="ORF">HMPREF0556_10689</name>
</gene>
<reference evidence="3" key="1">
    <citation type="submission" date="2010-06" db="EMBL/GenBank/DDBJ databases">
        <authorList>
            <person name="Muzny D."/>
            <person name="Qin X."/>
            <person name="Buhay C."/>
            <person name="Dugan-Rocha S."/>
            <person name="Ding Y."/>
            <person name="Chen G."/>
            <person name="Hawes A."/>
            <person name="Holder M."/>
            <person name="Jhangiani S."/>
            <person name="Johnson A."/>
            <person name="Khan Z."/>
            <person name="Li Z."/>
            <person name="Liu W."/>
            <person name="Liu X."/>
            <person name="Perez L."/>
            <person name="Shen H."/>
            <person name="Wang Q."/>
            <person name="Watt J."/>
            <person name="Xi L."/>
            <person name="Xin Y."/>
            <person name="Zhou J."/>
            <person name="Deng J."/>
            <person name="Jiang H."/>
            <person name="Liu Y."/>
            <person name="Qu J."/>
            <person name="Song X.-Z."/>
            <person name="Zhang L."/>
            <person name="Villasana D."/>
            <person name="Johnson A."/>
            <person name="Liu J."/>
            <person name="Liyanage D."/>
            <person name="Lorensuhewa L."/>
            <person name="Robinson T."/>
            <person name="Song A."/>
            <person name="Song B.-B."/>
            <person name="Dinh H."/>
            <person name="Thornton R."/>
            <person name="Coyle M."/>
            <person name="Francisco L."/>
            <person name="Jackson L."/>
            <person name="Javaid M."/>
            <person name="Korchina V."/>
            <person name="Kovar C."/>
            <person name="Mata R."/>
            <person name="Mathew T."/>
            <person name="Ngo R."/>
            <person name="Nguyen L."/>
            <person name="Nguyen N."/>
            <person name="Okwuonu G."/>
            <person name="Ongeri F."/>
            <person name="Pham C."/>
            <person name="Simmons D."/>
            <person name="Wilczek-Boney K."/>
            <person name="Hale W."/>
            <person name="Jakkamsetti A."/>
            <person name="Pham P."/>
            <person name="Ruth R."/>
            <person name="San Lucas F."/>
            <person name="Warren J."/>
            <person name="Zhang J."/>
            <person name="Zhao Z."/>
            <person name="Zhou C."/>
            <person name="Zhu D."/>
            <person name="Lee S."/>
            <person name="Bess C."/>
            <person name="Blankenburg K."/>
            <person name="Forbes L."/>
            <person name="Fu Q."/>
            <person name="Gubbala S."/>
            <person name="Hirani K."/>
            <person name="Jayaseelan J.C."/>
            <person name="Lara F."/>
            <person name="Munidasa M."/>
            <person name="Palculict T."/>
            <person name="Patil S."/>
            <person name="Pu L.-L."/>
            <person name="Saada N."/>
            <person name="Tang L."/>
            <person name="Weissenberger G."/>
            <person name="Zhu Y."/>
            <person name="Hemphill L."/>
            <person name="Shang Y."/>
            <person name="Youmans B."/>
            <person name="Ayvaz T."/>
            <person name="Ross M."/>
            <person name="Santibanez J."/>
            <person name="Aqrawi P."/>
            <person name="Gross S."/>
            <person name="Joshi V."/>
            <person name="Fowler G."/>
            <person name="Nazareth L."/>
            <person name="Reid J."/>
            <person name="Worley K."/>
            <person name="Petrosino J."/>
            <person name="Highlander S."/>
            <person name="Gibbs R."/>
        </authorList>
    </citation>
    <scope>NUCLEOTIDE SEQUENCE [LARGE SCALE GENOMIC DNA]</scope>
    <source>
        <strain evidence="3">DSM 20601</strain>
    </source>
</reference>
<evidence type="ECO:0000256" key="1">
    <source>
        <dbReference type="SAM" id="Phobius"/>
    </source>
</evidence>
<name>D7UWS8_LISGR</name>
<proteinExistence type="predicted"/>
<dbReference type="AlphaFoldDB" id="D7UWS8"/>
<feature type="transmembrane region" description="Helical" evidence="1">
    <location>
        <begin position="26"/>
        <end position="49"/>
    </location>
</feature>
<dbReference type="STRING" id="525367.HMPREF0556_10689"/>
<dbReference type="EMBL" id="ACCR02000003">
    <property type="protein sequence ID" value="EFI84136.1"/>
    <property type="molecule type" value="Genomic_DNA"/>
</dbReference>
<comment type="caution">
    <text evidence="3">The sequence shown here is derived from an EMBL/GenBank/DDBJ whole genome shotgun (WGS) entry which is preliminary data.</text>
</comment>
<keyword evidence="1" id="KW-1133">Transmembrane helix</keyword>
<dbReference type="Proteomes" id="UP000010119">
    <property type="component" value="Unassembled WGS sequence"/>
</dbReference>
<feature type="transmembrane region" description="Helical" evidence="1">
    <location>
        <begin position="107"/>
        <end position="140"/>
    </location>
</feature>
<feature type="domain" description="DUF4064" evidence="2">
    <location>
        <begin position="22"/>
        <end position="122"/>
    </location>
</feature>
<feature type="transmembrane region" description="Helical" evidence="1">
    <location>
        <begin position="80"/>
        <end position="101"/>
    </location>
</feature>
<dbReference type="InterPro" id="IPR025273">
    <property type="entry name" value="DUF4064"/>
</dbReference>
<organism evidence="3 4">
    <name type="scientific">Listeria grayi DSM 20601</name>
    <dbReference type="NCBI Taxonomy" id="525367"/>
    <lineage>
        <taxon>Bacteria</taxon>
        <taxon>Bacillati</taxon>
        <taxon>Bacillota</taxon>
        <taxon>Bacilli</taxon>
        <taxon>Bacillales</taxon>
        <taxon>Listeriaceae</taxon>
        <taxon>Listeria</taxon>
    </lineage>
</organism>
<evidence type="ECO:0000313" key="3">
    <source>
        <dbReference type="EMBL" id="EFI84136.1"/>
    </source>
</evidence>
<evidence type="ECO:0000313" key="4">
    <source>
        <dbReference type="Proteomes" id="UP000010119"/>
    </source>
</evidence>
<evidence type="ECO:0000259" key="2">
    <source>
        <dbReference type="Pfam" id="PF13273"/>
    </source>
</evidence>
<keyword evidence="1" id="KW-0472">Membrane</keyword>
<dbReference type="HOGENOM" id="CLU_156520_0_0_9"/>
<sequence length="148" mass="15856">MLHVFYAILKKGKKGGNEMNPRKPEFILTLIGGITGIIAAITGMIGASASKMIGNSTDMQSSLEMSSSDIQQFDSIGSKLMILAVIALIVAIILFVLSFQIKKNAKMFGIIILILSVAGFFLLQFLWIVPGVLGIIAGILCLARKVTL</sequence>
<keyword evidence="4" id="KW-1185">Reference proteome</keyword>
<accession>D7UWS8</accession>